<evidence type="ECO:0000256" key="1">
    <source>
        <dbReference type="ARBA" id="ARBA00022741"/>
    </source>
</evidence>
<dbReference type="EMBL" id="CT573213">
    <property type="protein sequence ID" value="CAJ59046.1"/>
    <property type="molecule type" value="Genomic_DNA"/>
</dbReference>
<dbReference type="PANTHER" id="PTHR43384:SF6">
    <property type="entry name" value="SEPTUM SITE-DETERMINING PROTEIN MIND HOMOLOG, CHLOROPLASTIC"/>
    <property type="match status" value="1"/>
</dbReference>
<dbReference type="GO" id="GO:0009898">
    <property type="term" value="C:cytoplasmic side of plasma membrane"/>
    <property type="evidence" value="ECO:0007669"/>
    <property type="project" value="TreeGrafter"/>
</dbReference>
<dbReference type="Proteomes" id="UP000000657">
    <property type="component" value="Chromosome"/>
</dbReference>
<organism evidence="3 4">
    <name type="scientific">Frankia alni (strain DSM 45986 / CECT 9034 / ACN14a)</name>
    <dbReference type="NCBI Taxonomy" id="326424"/>
    <lineage>
        <taxon>Bacteria</taxon>
        <taxon>Bacillati</taxon>
        <taxon>Actinomycetota</taxon>
        <taxon>Actinomycetes</taxon>
        <taxon>Frankiales</taxon>
        <taxon>Frankiaceae</taxon>
        <taxon>Frankia</taxon>
    </lineage>
</organism>
<dbReference type="HOGENOM" id="CLU_914287_0_0_11"/>
<reference evidence="3 4" key="1">
    <citation type="journal article" date="2007" name="Genome Res.">
        <title>Genome characteristics of facultatively symbiotic Frankia sp. strains reflect host range and host plant biogeography.</title>
        <authorList>
            <person name="Normand P."/>
            <person name="Lapierre P."/>
            <person name="Tisa L.S."/>
            <person name="Gogarten J.P."/>
            <person name="Alloisio N."/>
            <person name="Bagnarol E."/>
            <person name="Bassi C.A."/>
            <person name="Berry A.M."/>
            <person name="Bickhart D.M."/>
            <person name="Choisne N."/>
            <person name="Couloux A."/>
            <person name="Cournoyer B."/>
            <person name="Cruveiller S."/>
            <person name="Daubin V."/>
            <person name="Demange N."/>
            <person name="Francino M.P."/>
            <person name="Goltsman E."/>
            <person name="Huang Y."/>
            <person name="Kopp O.R."/>
            <person name="Labarre L."/>
            <person name="Lapidus A."/>
            <person name="Lavire C."/>
            <person name="Marechal J."/>
            <person name="Martinez M."/>
            <person name="Mastronunzio J.E."/>
            <person name="Mullin B.C."/>
            <person name="Niemann J."/>
            <person name="Pujic P."/>
            <person name="Rawnsley T."/>
            <person name="Rouy Z."/>
            <person name="Schenowitz C."/>
            <person name="Sellstedt A."/>
            <person name="Tavares F."/>
            <person name="Tomkins J.P."/>
            <person name="Vallenet D."/>
            <person name="Valverde C."/>
            <person name="Wall L.G."/>
            <person name="Wang Y."/>
            <person name="Medigue C."/>
            <person name="Benson D.R."/>
        </authorList>
    </citation>
    <scope>NUCLEOTIDE SEQUENCE [LARGE SCALE GENOMIC DNA]</scope>
    <source>
        <strain evidence="4">DSM 45986 / CECT 9034 / ACN14a</strain>
    </source>
</reference>
<evidence type="ECO:0000256" key="2">
    <source>
        <dbReference type="ARBA" id="ARBA00022840"/>
    </source>
</evidence>
<dbReference type="InterPro" id="IPR050625">
    <property type="entry name" value="ParA/MinD_ATPase"/>
</dbReference>
<dbReference type="RefSeq" id="WP_011601627.1">
    <property type="nucleotide sequence ID" value="NC_008278.1"/>
</dbReference>
<dbReference type="OrthoDB" id="4561190at2"/>
<keyword evidence="4" id="KW-1185">Reference proteome</keyword>
<dbReference type="GO" id="GO:0005524">
    <property type="term" value="F:ATP binding"/>
    <property type="evidence" value="ECO:0007669"/>
    <property type="project" value="UniProtKB-KW"/>
</dbReference>
<dbReference type="GO" id="GO:0005829">
    <property type="term" value="C:cytosol"/>
    <property type="evidence" value="ECO:0007669"/>
    <property type="project" value="TreeGrafter"/>
</dbReference>
<dbReference type="AlphaFoldDB" id="Q0RTQ2"/>
<sequence>MIVLATSDKGGTGRSVTTTNVAYRRALQGDDVCYLDFDFGSPTAGAVFDVEAASRGVKTGTGAHSYFQGDAAEPVRIDVWKQASWSRRRRPTGSGRLVLVPGDEGGGEFPISVEMIGRCRRLLVRLAEEFSVILIDLSAGRSYAADLVQEATAAPDLGREDVRWLVFHRWTRQHILAAHGLVFGERGIVSNGIRLGLSREEMESCVRFVRTAVQEPNSPLLSPLRAQQASWLQRCHNELVDLAARRRLGRSMVIGAIPLDPVLQWREQIIRDLDISSTQIANRETGEAFEDLARKLTDPRSWQGT</sequence>
<dbReference type="STRING" id="326424.FRAAL0370"/>
<name>Q0RTQ2_FRAAA</name>
<dbReference type="SUPFAM" id="SSF52540">
    <property type="entry name" value="P-loop containing nucleoside triphosphate hydrolases"/>
    <property type="match status" value="1"/>
</dbReference>
<proteinExistence type="predicted"/>
<dbReference type="InterPro" id="IPR027417">
    <property type="entry name" value="P-loop_NTPase"/>
</dbReference>
<evidence type="ECO:0000313" key="3">
    <source>
        <dbReference type="EMBL" id="CAJ59046.1"/>
    </source>
</evidence>
<evidence type="ECO:0000313" key="4">
    <source>
        <dbReference type="Proteomes" id="UP000000657"/>
    </source>
</evidence>
<dbReference type="PANTHER" id="PTHR43384">
    <property type="entry name" value="SEPTUM SITE-DETERMINING PROTEIN MIND HOMOLOG, CHLOROPLASTIC-RELATED"/>
    <property type="match status" value="1"/>
</dbReference>
<dbReference type="eggNOG" id="COG0455">
    <property type="taxonomic scope" value="Bacteria"/>
</dbReference>
<dbReference type="KEGG" id="fal:FRAAL0370"/>
<dbReference type="Gene3D" id="3.40.50.300">
    <property type="entry name" value="P-loop containing nucleotide triphosphate hydrolases"/>
    <property type="match status" value="1"/>
</dbReference>
<dbReference type="GO" id="GO:0051782">
    <property type="term" value="P:negative regulation of cell division"/>
    <property type="evidence" value="ECO:0007669"/>
    <property type="project" value="TreeGrafter"/>
</dbReference>
<dbReference type="NCBIfam" id="NF040564">
    <property type="entry name" value="SCO2523_fam"/>
    <property type="match status" value="1"/>
</dbReference>
<keyword evidence="1" id="KW-0547">Nucleotide-binding</keyword>
<gene>
    <name evidence="3" type="ordered locus">FRAAL0370</name>
</gene>
<dbReference type="GO" id="GO:0016887">
    <property type="term" value="F:ATP hydrolysis activity"/>
    <property type="evidence" value="ECO:0007669"/>
    <property type="project" value="TreeGrafter"/>
</dbReference>
<keyword evidence="2" id="KW-0067">ATP-binding</keyword>
<accession>Q0RTQ2</accession>
<protein>
    <submittedName>
        <fullName evidence="3">Nucleotide-binding protein</fullName>
    </submittedName>
</protein>